<gene>
    <name evidence="2" type="ORF">AYM40_02920</name>
</gene>
<dbReference type="Proteomes" id="UP000076852">
    <property type="component" value="Chromosome 1"/>
</dbReference>
<dbReference type="EMBL" id="CP014578">
    <property type="protein sequence ID" value="ANB74518.1"/>
    <property type="molecule type" value="Genomic_DNA"/>
</dbReference>
<feature type="signal peptide" evidence="1">
    <location>
        <begin position="1"/>
        <end position="25"/>
    </location>
</feature>
<evidence type="ECO:0000313" key="3">
    <source>
        <dbReference type="Proteomes" id="UP000076852"/>
    </source>
</evidence>
<name>A0A160FQ23_9BURK</name>
<organism evidence="2 3">
    <name type="scientific">Paraburkholderia phytofirmans OLGA172</name>
    <dbReference type="NCBI Taxonomy" id="1417228"/>
    <lineage>
        <taxon>Bacteria</taxon>
        <taxon>Pseudomonadati</taxon>
        <taxon>Pseudomonadota</taxon>
        <taxon>Betaproteobacteria</taxon>
        <taxon>Burkholderiales</taxon>
        <taxon>Burkholderiaceae</taxon>
        <taxon>Paraburkholderia</taxon>
    </lineage>
</organism>
<keyword evidence="3" id="KW-1185">Reference proteome</keyword>
<dbReference type="OrthoDB" id="8928404at2"/>
<dbReference type="KEGG" id="buz:AYM40_02920"/>
<protein>
    <submittedName>
        <fullName evidence="2">Uncharacterized protein</fullName>
    </submittedName>
</protein>
<proteinExistence type="predicted"/>
<sequence length="421" mass="44715">MRFATRAAALCAAASGIALATSSHAASPASATLRTPVGAVVAVPAPGVGDERRFMHGIAEASAGNGKTWVFFSSSGLPPRGANRDGSWPHDVYVGEWSPGDAHLSHVRIFIKRPEAQEPVSVAQNAAGDIFVTFEDGWNTPNNVSQRYGVYRQNLAAIKAYPNDVESGGHSGHVAAVGERFVVFYSADWVDGGGVDNLGTGGGVYVQVYDARGRMLSHVDVAAHVREWWPMVAGSPHQALLVWQKYIPGSTSALLEYALFDPSTGKLIRPADSIDAYRVQYYVYAAAYVPAIERFVVEATLEDGRSAVFLIDDAGRRTAELSCLPASVRESGIGVAASTAYVPTRDGRLMALALEPDKIMLRGLQRAPFAWGNTGAIGIQSGADSMHFITLSPAGLREADFNAKREVAPGPADRCATQAAQ</sequence>
<dbReference type="AlphaFoldDB" id="A0A160FQ23"/>
<accession>A0A160FQ23</accession>
<evidence type="ECO:0000256" key="1">
    <source>
        <dbReference type="SAM" id="SignalP"/>
    </source>
</evidence>
<evidence type="ECO:0000313" key="2">
    <source>
        <dbReference type="EMBL" id="ANB74518.1"/>
    </source>
</evidence>
<reference evidence="2 3" key="1">
    <citation type="journal article" date="2016" name="Gene">
        <title>PacBio SMRT assembly of a complex multi-replicon genome reveals chlorocatechol degradative operon in a region of genome plasticity.</title>
        <authorList>
            <person name="Ricker N."/>
            <person name="Shen S.Y."/>
            <person name="Goordial J."/>
            <person name="Jin S."/>
            <person name="Fulthorpe R.R."/>
        </authorList>
    </citation>
    <scope>NUCLEOTIDE SEQUENCE [LARGE SCALE GENOMIC DNA]</scope>
    <source>
        <strain evidence="2 3">OLGA172</strain>
    </source>
</reference>
<feature type="chain" id="PRO_5007814724" evidence="1">
    <location>
        <begin position="26"/>
        <end position="421"/>
    </location>
</feature>
<keyword evidence="1" id="KW-0732">Signal</keyword>